<organism evidence="2 3">
    <name type="scientific">Oryza meyeriana var. granulata</name>
    <dbReference type="NCBI Taxonomy" id="110450"/>
    <lineage>
        <taxon>Eukaryota</taxon>
        <taxon>Viridiplantae</taxon>
        <taxon>Streptophyta</taxon>
        <taxon>Embryophyta</taxon>
        <taxon>Tracheophyta</taxon>
        <taxon>Spermatophyta</taxon>
        <taxon>Magnoliopsida</taxon>
        <taxon>Liliopsida</taxon>
        <taxon>Poales</taxon>
        <taxon>Poaceae</taxon>
        <taxon>BOP clade</taxon>
        <taxon>Oryzoideae</taxon>
        <taxon>Oryzeae</taxon>
        <taxon>Oryzinae</taxon>
        <taxon>Oryza</taxon>
        <taxon>Oryza meyeriana</taxon>
    </lineage>
</organism>
<dbReference type="PROSITE" id="PS50181">
    <property type="entry name" value="FBOX"/>
    <property type="match status" value="1"/>
</dbReference>
<accession>A0A6G1F097</accession>
<dbReference type="InterPro" id="IPR001810">
    <property type="entry name" value="F-box_dom"/>
</dbReference>
<dbReference type="Pfam" id="PF08268">
    <property type="entry name" value="FBA_3"/>
    <property type="match status" value="1"/>
</dbReference>
<dbReference type="Gene3D" id="1.20.1280.50">
    <property type="match status" value="1"/>
</dbReference>
<dbReference type="Proteomes" id="UP000479710">
    <property type="component" value="Unassembled WGS sequence"/>
</dbReference>
<dbReference type="PANTHER" id="PTHR31672:SF13">
    <property type="entry name" value="F-BOX PROTEIN CPR30-LIKE"/>
    <property type="match status" value="1"/>
</dbReference>
<reference evidence="2 3" key="1">
    <citation type="submission" date="2019-11" db="EMBL/GenBank/DDBJ databases">
        <title>Whole genome sequence of Oryza granulata.</title>
        <authorList>
            <person name="Li W."/>
        </authorList>
    </citation>
    <scope>NUCLEOTIDE SEQUENCE [LARGE SCALE GENOMIC DNA]</scope>
    <source>
        <strain evidence="3">cv. Menghai</strain>
        <tissue evidence="2">Leaf</tissue>
    </source>
</reference>
<gene>
    <name evidence="2" type="ORF">E2562_030884</name>
</gene>
<dbReference type="InterPro" id="IPR013187">
    <property type="entry name" value="F-box-assoc_dom_typ3"/>
</dbReference>
<dbReference type="InterPro" id="IPR050796">
    <property type="entry name" value="SCF_F-box_component"/>
</dbReference>
<dbReference type="SMART" id="SM00256">
    <property type="entry name" value="FBOX"/>
    <property type="match status" value="1"/>
</dbReference>
<protein>
    <recommendedName>
        <fullName evidence="1">F-box domain-containing protein</fullName>
    </recommendedName>
</protein>
<evidence type="ECO:0000259" key="1">
    <source>
        <dbReference type="PROSITE" id="PS50181"/>
    </source>
</evidence>
<evidence type="ECO:0000313" key="2">
    <source>
        <dbReference type="EMBL" id="KAF0930242.1"/>
    </source>
</evidence>
<dbReference type="InterPro" id="IPR036047">
    <property type="entry name" value="F-box-like_dom_sf"/>
</dbReference>
<dbReference type="OrthoDB" id="694461at2759"/>
<comment type="caution">
    <text evidence="2">The sequence shown here is derived from an EMBL/GenBank/DDBJ whole genome shotgun (WGS) entry which is preliminary data.</text>
</comment>
<evidence type="ECO:0000313" key="3">
    <source>
        <dbReference type="Proteomes" id="UP000479710"/>
    </source>
</evidence>
<dbReference type="SUPFAM" id="SSF81383">
    <property type="entry name" value="F-box domain"/>
    <property type="match status" value="1"/>
</dbReference>
<name>A0A6G1F097_9ORYZ</name>
<proteinExistence type="predicted"/>
<feature type="domain" description="F-box" evidence="1">
    <location>
        <begin position="1"/>
        <end position="48"/>
    </location>
</feature>
<sequence>MESLPDDILLEIFSYLPARSAARLRALSCSWRAALSSASFIDLHLRRANKTPKLFCGPCDDRLEWCFYDLQPGGGGPGRELVRGGEFGDVTPAPLTNPLRGLVLVRCYGKNGLYVCNPSTGDALALPETELPSKATFRPSRGPRPPYYINVAYGLGFSSATKEFKVVRLFSEGGHEELPTRCEVFVLDAPAYWRPAAGKPPPA</sequence>
<keyword evidence="3" id="KW-1185">Reference proteome</keyword>
<dbReference type="AlphaFoldDB" id="A0A6G1F097"/>
<dbReference type="Pfam" id="PF00646">
    <property type="entry name" value="F-box"/>
    <property type="match status" value="1"/>
</dbReference>
<dbReference type="PANTHER" id="PTHR31672">
    <property type="entry name" value="BNACNNG10540D PROTEIN"/>
    <property type="match status" value="1"/>
</dbReference>
<dbReference type="EMBL" id="SPHZ02000002">
    <property type="protein sequence ID" value="KAF0930242.1"/>
    <property type="molecule type" value="Genomic_DNA"/>
</dbReference>